<keyword evidence="4" id="KW-1185">Reference proteome</keyword>
<dbReference type="AlphaFoldDB" id="A0AAQ4FMW0"/>
<protein>
    <submittedName>
        <fullName evidence="3">Uncharacterized protein</fullName>
    </submittedName>
</protein>
<comment type="caution">
    <text evidence="3">The sequence shown here is derived from an EMBL/GenBank/DDBJ whole genome shotgun (WGS) entry which is preliminary data.</text>
</comment>
<feature type="region of interest" description="Disordered" evidence="1">
    <location>
        <begin position="69"/>
        <end position="91"/>
    </location>
</feature>
<dbReference type="EMBL" id="JARKHS020000594">
    <property type="protein sequence ID" value="KAK8788637.1"/>
    <property type="molecule type" value="Genomic_DNA"/>
</dbReference>
<evidence type="ECO:0000256" key="1">
    <source>
        <dbReference type="SAM" id="MobiDB-lite"/>
    </source>
</evidence>
<feature type="region of interest" description="Disordered" evidence="1">
    <location>
        <begin position="1"/>
        <end position="45"/>
    </location>
</feature>
<evidence type="ECO:0000313" key="4">
    <source>
        <dbReference type="Proteomes" id="UP001321473"/>
    </source>
</evidence>
<keyword evidence="2" id="KW-0472">Membrane</keyword>
<dbReference type="Proteomes" id="UP001321473">
    <property type="component" value="Unassembled WGS sequence"/>
</dbReference>
<reference evidence="3 4" key="1">
    <citation type="journal article" date="2023" name="Arcadia Sci">
        <title>De novo assembly of a long-read Amblyomma americanum tick genome.</title>
        <authorList>
            <person name="Chou S."/>
            <person name="Poskanzer K.E."/>
            <person name="Rollins M."/>
            <person name="Thuy-Boun P.S."/>
        </authorList>
    </citation>
    <scope>NUCLEOTIDE SEQUENCE [LARGE SCALE GENOMIC DNA]</scope>
    <source>
        <strain evidence="3">F_SG_1</strain>
        <tissue evidence="3">Salivary glands</tissue>
    </source>
</reference>
<organism evidence="3 4">
    <name type="scientific">Amblyomma americanum</name>
    <name type="common">Lone star tick</name>
    <dbReference type="NCBI Taxonomy" id="6943"/>
    <lineage>
        <taxon>Eukaryota</taxon>
        <taxon>Metazoa</taxon>
        <taxon>Ecdysozoa</taxon>
        <taxon>Arthropoda</taxon>
        <taxon>Chelicerata</taxon>
        <taxon>Arachnida</taxon>
        <taxon>Acari</taxon>
        <taxon>Parasitiformes</taxon>
        <taxon>Ixodida</taxon>
        <taxon>Ixodoidea</taxon>
        <taxon>Ixodidae</taxon>
        <taxon>Amblyomminae</taxon>
        <taxon>Amblyomma</taxon>
    </lineage>
</organism>
<name>A0AAQ4FMW0_AMBAM</name>
<keyword evidence="2" id="KW-1133">Transmembrane helix</keyword>
<evidence type="ECO:0000313" key="3">
    <source>
        <dbReference type="EMBL" id="KAK8788637.1"/>
    </source>
</evidence>
<sequence>MKAADKGRAAGPVPSKAALSRRGSFVAKEAGTSGAGTTSKTAQPTTATAAAIAAAAAATSAATAARGQAPAALGTPTRAKAEAAAATGKPHPAAAGAVPAVASPQDAAKAAAAKPAAEGGADAFIYEEYGFPSAGPGTPNLQVRVLLCCDSRAEPIPAANPLLIFSVLIAYFLFVSACFLIIKYAYHGYDVNAPDVHTVTSKELLAPIQFDPKGEPAPWCGERTLRGATGTKVT</sequence>
<evidence type="ECO:0000256" key="2">
    <source>
        <dbReference type="SAM" id="Phobius"/>
    </source>
</evidence>
<feature type="compositionally biased region" description="Low complexity" evidence="1">
    <location>
        <begin position="27"/>
        <end position="45"/>
    </location>
</feature>
<proteinExistence type="predicted"/>
<keyword evidence="2" id="KW-0812">Transmembrane</keyword>
<feature type="transmembrane region" description="Helical" evidence="2">
    <location>
        <begin position="162"/>
        <end position="182"/>
    </location>
</feature>
<accession>A0AAQ4FMW0</accession>
<gene>
    <name evidence="3" type="ORF">V5799_021597</name>
</gene>